<keyword evidence="12" id="KW-0472">Membrane</keyword>
<dbReference type="GO" id="GO:0004674">
    <property type="term" value="F:protein serine/threonine kinase activity"/>
    <property type="evidence" value="ECO:0007669"/>
    <property type="project" value="UniProtKB-KW"/>
</dbReference>
<dbReference type="PROSITE" id="PS00107">
    <property type="entry name" value="PROTEIN_KINASE_ATP"/>
    <property type="match status" value="1"/>
</dbReference>
<dbReference type="Gene3D" id="3.30.200.20">
    <property type="entry name" value="Phosphorylase Kinase, domain 1"/>
    <property type="match status" value="1"/>
</dbReference>
<dbReference type="GO" id="GO:0005524">
    <property type="term" value="F:ATP binding"/>
    <property type="evidence" value="ECO:0007669"/>
    <property type="project" value="UniProtKB-UniRule"/>
</dbReference>
<dbReference type="InterPro" id="IPR011009">
    <property type="entry name" value="Kinase-like_dom_sf"/>
</dbReference>
<evidence type="ECO:0000313" key="18">
    <source>
        <dbReference type="EMBL" id="TVU39702.1"/>
    </source>
</evidence>
<comment type="subcellular location">
    <subcellularLocation>
        <location evidence="1">Cell membrane</location>
        <topology evidence="1">Single-pass type I membrane protein</topology>
    </subcellularLocation>
</comment>
<dbReference type="Gene3D" id="1.20.930.20">
    <property type="entry name" value="Adaptor protein Cbl, N-terminal domain"/>
    <property type="match status" value="1"/>
</dbReference>
<evidence type="ECO:0000256" key="6">
    <source>
        <dbReference type="ARBA" id="ARBA00022692"/>
    </source>
</evidence>
<dbReference type="InterPro" id="IPR036537">
    <property type="entry name" value="Adaptor_Cbl_N_dom_sf"/>
</dbReference>
<keyword evidence="6" id="KW-0812">Transmembrane</keyword>
<dbReference type="EMBL" id="RWGY01000007">
    <property type="protein sequence ID" value="TVU39702.1"/>
    <property type="molecule type" value="Genomic_DNA"/>
</dbReference>
<evidence type="ECO:0000256" key="8">
    <source>
        <dbReference type="ARBA" id="ARBA00022741"/>
    </source>
</evidence>
<dbReference type="GO" id="GO:0007166">
    <property type="term" value="P:cell surface receptor signaling pathway"/>
    <property type="evidence" value="ECO:0007669"/>
    <property type="project" value="InterPro"/>
</dbReference>
<dbReference type="PROSITE" id="PS00108">
    <property type="entry name" value="PROTEIN_KINASE_ST"/>
    <property type="match status" value="1"/>
</dbReference>
<dbReference type="InterPro" id="IPR000719">
    <property type="entry name" value="Prot_kinase_dom"/>
</dbReference>
<dbReference type="PANTHER" id="PTHR27006:SF614">
    <property type="entry name" value="PROTEIN KINASE DOMAIN-CONTAINING PROTEIN"/>
    <property type="match status" value="1"/>
</dbReference>
<dbReference type="Gramene" id="TVU39702">
    <property type="protein sequence ID" value="TVU39702"/>
    <property type="gene ID" value="EJB05_13135"/>
</dbReference>
<evidence type="ECO:0000256" key="10">
    <source>
        <dbReference type="ARBA" id="ARBA00022840"/>
    </source>
</evidence>
<organism evidence="18 19">
    <name type="scientific">Eragrostis curvula</name>
    <name type="common">weeping love grass</name>
    <dbReference type="NCBI Taxonomy" id="38414"/>
    <lineage>
        <taxon>Eukaryota</taxon>
        <taxon>Viridiplantae</taxon>
        <taxon>Streptophyta</taxon>
        <taxon>Embryophyta</taxon>
        <taxon>Tracheophyta</taxon>
        <taxon>Spermatophyta</taxon>
        <taxon>Magnoliopsida</taxon>
        <taxon>Liliopsida</taxon>
        <taxon>Poales</taxon>
        <taxon>Poaceae</taxon>
        <taxon>PACMAD clade</taxon>
        <taxon>Chloridoideae</taxon>
        <taxon>Eragrostideae</taxon>
        <taxon>Eragrostidinae</taxon>
        <taxon>Eragrostis</taxon>
    </lineage>
</organism>
<feature type="domain" description="Protein kinase" evidence="17">
    <location>
        <begin position="122"/>
        <end position="476"/>
    </location>
</feature>
<evidence type="ECO:0000256" key="15">
    <source>
        <dbReference type="PROSITE-ProRule" id="PRU10141"/>
    </source>
</evidence>
<evidence type="ECO:0000256" key="12">
    <source>
        <dbReference type="ARBA" id="ARBA00023136"/>
    </source>
</evidence>
<dbReference type="CDD" id="cd21037">
    <property type="entry name" value="MLKL_NTD"/>
    <property type="match status" value="1"/>
</dbReference>
<evidence type="ECO:0000256" key="7">
    <source>
        <dbReference type="ARBA" id="ARBA00022729"/>
    </source>
</evidence>
<evidence type="ECO:0000256" key="5">
    <source>
        <dbReference type="ARBA" id="ARBA00022679"/>
    </source>
</evidence>
<evidence type="ECO:0000256" key="3">
    <source>
        <dbReference type="ARBA" id="ARBA00010217"/>
    </source>
</evidence>
<comment type="similarity">
    <text evidence="2">In the N-terminal section; belongs to the leguminous lectin family.</text>
</comment>
<dbReference type="Pfam" id="PF19584">
    <property type="entry name" value="MCAfunc"/>
    <property type="match status" value="1"/>
</dbReference>
<sequence>MALWGCLGQAANIAQLAGVDVFGIITLIVKGALTVRRNQEECRQLSGHASMMEDLLQRLVASEVIEHPETWKPILGLRDTLVRAYLLVRSCQHRSYAYHFCMGCEIADQLQSVQTDMGVYIWYLSALLSSLSYDELTYLRHDIRNAVTQDGGQTSSGLTACPFNLNDSRENGTGDLVQLQLVPESSLVNEIQLPEYQTRWSCYCPTNKADPSMINIITAYNEAGLTKFTFSHLALATRNFSLKNGIGFGGSSTVYKGRLHDGLEVAVKRASYNGKDLFSERAKEAPLDWPMRCQIVKGIAQGTFYLHKLCEPRIIHGDLKPGNILLDSELNPKICDFGISKALRPGADIDCTGVVAGSRGFIAPEYKLGGCLSVKSDVYSFGATLLQIISGRKFPPPPLALSDESRDFGPMNKWAWNLWVAETPMEFIDPSLHHMPRNTEIVRWVQIGLLCIQEDPKERPSMWDVLMMLSCENTILQKPSLPAYY</sequence>
<dbReference type="InterPro" id="IPR008271">
    <property type="entry name" value="Ser/Thr_kinase_AS"/>
</dbReference>
<dbReference type="SUPFAM" id="SSF56112">
    <property type="entry name" value="Protein kinase-like (PK-like)"/>
    <property type="match status" value="1"/>
</dbReference>
<evidence type="ECO:0000256" key="11">
    <source>
        <dbReference type="ARBA" id="ARBA00022989"/>
    </source>
</evidence>
<keyword evidence="9" id="KW-0418">Kinase</keyword>
<dbReference type="Gene3D" id="1.10.510.10">
    <property type="entry name" value="Transferase(Phosphotransferase) domain 1"/>
    <property type="match status" value="1"/>
</dbReference>
<dbReference type="FunFam" id="1.10.510.10:FF:000240">
    <property type="entry name" value="Lectin-domain containing receptor kinase A4.3"/>
    <property type="match status" value="1"/>
</dbReference>
<evidence type="ECO:0000256" key="14">
    <source>
        <dbReference type="ARBA" id="ARBA00023180"/>
    </source>
</evidence>
<keyword evidence="4" id="KW-1003">Cell membrane</keyword>
<evidence type="ECO:0000259" key="17">
    <source>
        <dbReference type="PROSITE" id="PS50011"/>
    </source>
</evidence>
<evidence type="ECO:0000256" key="4">
    <source>
        <dbReference type="ARBA" id="ARBA00022475"/>
    </source>
</evidence>
<keyword evidence="5" id="KW-0808">Transferase</keyword>
<keyword evidence="13" id="KW-0675">Receptor</keyword>
<keyword evidence="19" id="KW-1185">Reference proteome</keyword>
<dbReference type="GO" id="GO:0005886">
    <property type="term" value="C:plasma membrane"/>
    <property type="evidence" value="ECO:0007669"/>
    <property type="project" value="UniProtKB-SubCell"/>
</dbReference>
<keyword evidence="16" id="KW-0723">Serine/threonine-protein kinase</keyword>
<reference evidence="18 19" key="1">
    <citation type="journal article" date="2019" name="Sci. Rep.">
        <title>A high-quality genome of Eragrostis curvula grass provides insights into Poaceae evolution and supports new strategies to enhance forage quality.</title>
        <authorList>
            <person name="Carballo J."/>
            <person name="Santos B.A.C.M."/>
            <person name="Zappacosta D."/>
            <person name="Garbus I."/>
            <person name="Selva J.P."/>
            <person name="Gallo C.A."/>
            <person name="Diaz A."/>
            <person name="Albertini E."/>
            <person name="Caccamo M."/>
            <person name="Echenique V."/>
        </authorList>
    </citation>
    <scope>NUCLEOTIDE SEQUENCE [LARGE SCALE GENOMIC DNA]</scope>
    <source>
        <strain evidence="19">cv. Victoria</strain>
        <tissue evidence="18">Leaf</tissue>
    </source>
</reference>
<comment type="caution">
    <text evidence="18">The sequence shown here is derived from an EMBL/GenBank/DDBJ whole genome shotgun (WGS) entry which is preliminary data.</text>
</comment>
<dbReference type="InterPro" id="IPR017441">
    <property type="entry name" value="Protein_kinase_ATP_BS"/>
</dbReference>
<proteinExistence type="inferred from homology"/>
<keyword evidence="10 15" id="KW-0067">ATP-binding</keyword>
<keyword evidence="7" id="KW-0732">Signal</keyword>
<dbReference type="Proteomes" id="UP000324897">
    <property type="component" value="Chromosome 4"/>
</dbReference>
<dbReference type="InterPro" id="IPR059179">
    <property type="entry name" value="MLKL-like_MCAfunc"/>
</dbReference>
<dbReference type="PROSITE" id="PS50011">
    <property type="entry name" value="PROTEIN_KINASE_DOM"/>
    <property type="match status" value="1"/>
</dbReference>
<keyword evidence="8 15" id="KW-0547">Nucleotide-binding</keyword>
<dbReference type="InterPro" id="IPR045766">
    <property type="entry name" value="MCAfunc"/>
</dbReference>
<comment type="similarity">
    <text evidence="16">Belongs to the protein kinase superfamily.</text>
</comment>
<dbReference type="PANTHER" id="PTHR27006">
    <property type="entry name" value="PROMASTIGOTE SURFACE ANTIGEN PROTEIN PSA"/>
    <property type="match status" value="1"/>
</dbReference>
<dbReference type="AlphaFoldDB" id="A0A5J9VTB9"/>
<comment type="similarity">
    <text evidence="3">In the C-terminal section; belongs to the protein kinase superfamily. Ser/Thr protein kinase family.</text>
</comment>
<accession>A0A5J9VTB9</accession>
<evidence type="ECO:0000313" key="19">
    <source>
        <dbReference type="Proteomes" id="UP000324897"/>
    </source>
</evidence>
<name>A0A5J9VTB9_9POAL</name>
<dbReference type="Pfam" id="PF00069">
    <property type="entry name" value="Pkinase"/>
    <property type="match status" value="1"/>
</dbReference>
<dbReference type="GO" id="GO:0002229">
    <property type="term" value="P:defense response to oomycetes"/>
    <property type="evidence" value="ECO:0007669"/>
    <property type="project" value="UniProtKB-ARBA"/>
</dbReference>
<dbReference type="OrthoDB" id="642024at2759"/>
<keyword evidence="14" id="KW-0325">Glycoprotein</keyword>
<evidence type="ECO:0000256" key="16">
    <source>
        <dbReference type="RuleBase" id="RU000304"/>
    </source>
</evidence>
<protein>
    <recommendedName>
        <fullName evidence="17">Protein kinase domain-containing protein</fullName>
    </recommendedName>
</protein>
<feature type="binding site" evidence="15">
    <location>
        <position position="268"/>
    </location>
    <ligand>
        <name>ATP</name>
        <dbReference type="ChEBI" id="CHEBI:30616"/>
    </ligand>
</feature>
<evidence type="ECO:0000256" key="2">
    <source>
        <dbReference type="ARBA" id="ARBA00008536"/>
    </source>
</evidence>
<gene>
    <name evidence="18" type="ORF">EJB05_13135</name>
</gene>
<evidence type="ECO:0000256" key="13">
    <source>
        <dbReference type="ARBA" id="ARBA00023170"/>
    </source>
</evidence>
<evidence type="ECO:0000256" key="1">
    <source>
        <dbReference type="ARBA" id="ARBA00004251"/>
    </source>
</evidence>
<dbReference type="SMART" id="SM00220">
    <property type="entry name" value="S_TKc"/>
    <property type="match status" value="1"/>
</dbReference>
<evidence type="ECO:0000256" key="9">
    <source>
        <dbReference type="ARBA" id="ARBA00022777"/>
    </source>
</evidence>
<keyword evidence="11" id="KW-1133">Transmembrane helix</keyword>